<dbReference type="InterPro" id="IPR003148">
    <property type="entry name" value="RCK_N"/>
</dbReference>
<evidence type="ECO:0000313" key="3">
    <source>
        <dbReference type="EMBL" id="HIU50262.1"/>
    </source>
</evidence>
<dbReference type="InterPro" id="IPR036291">
    <property type="entry name" value="NAD(P)-bd_dom_sf"/>
</dbReference>
<sequence>MKSVLIIGLGRFGIFMSKKLIEEGNEVLAIDKDEVRAESSLKYVRNVEIGDCTNEEFIRSLGVANFDICVVAIGDNFPSALEITVLLKDFGAKFVIARADTEVHKKLLLRNGADYVIYAEKETAERLAMKFGAKNVFDYIELTPEYAIYEISVPTPWVGKSIIEKSIRSKYNISILATKVGDVISPLPSPDHVFRRDETLIIMGHSTDVAPLLK</sequence>
<comment type="caution">
    <text evidence="3">The sequence shown here is derived from an EMBL/GenBank/DDBJ whole genome shotgun (WGS) entry which is preliminary data.</text>
</comment>
<dbReference type="Pfam" id="PF02080">
    <property type="entry name" value="TrkA_C"/>
    <property type="match status" value="1"/>
</dbReference>
<dbReference type="GO" id="GO:0008324">
    <property type="term" value="F:monoatomic cation transmembrane transporter activity"/>
    <property type="evidence" value="ECO:0007669"/>
    <property type="project" value="InterPro"/>
</dbReference>
<dbReference type="EMBL" id="DVNG01000064">
    <property type="protein sequence ID" value="HIU50262.1"/>
    <property type="molecule type" value="Genomic_DNA"/>
</dbReference>
<dbReference type="InterPro" id="IPR036721">
    <property type="entry name" value="RCK_C_sf"/>
</dbReference>
<organism evidence="3 4">
    <name type="scientific">Candidatus Limousia pullorum</name>
    <dbReference type="NCBI Taxonomy" id="2840860"/>
    <lineage>
        <taxon>Bacteria</taxon>
        <taxon>Bacillati</taxon>
        <taxon>Bacillota</taxon>
        <taxon>Clostridia</taxon>
        <taxon>Eubacteriales</taxon>
        <taxon>Oscillospiraceae</taxon>
        <taxon>Oscillospiraceae incertae sedis</taxon>
        <taxon>Candidatus Limousia</taxon>
    </lineage>
</organism>
<dbReference type="GO" id="GO:0006813">
    <property type="term" value="P:potassium ion transport"/>
    <property type="evidence" value="ECO:0007669"/>
    <property type="project" value="InterPro"/>
</dbReference>
<dbReference type="PANTHER" id="PTHR43833">
    <property type="entry name" value="POTASSIUM CHANNEL PROTEIN 2-RELATED-RELATED"/>
    <property type="match status" value="1"/>
</dbReference>
<feature type="domain" description="RCK C-terminal" evidence="2">
    <location>
        <begin position="134"/>
        <end position="214"/>
    </location>
</feature>
<dbReference type="SUPFAM" id="SSF51735">
    <property type="entry name" value="NAD(P)-binding Rossmann-fold domains"/>
    <property type="match status" value="1"/>
</dbReference>
<reference evidence="3" key="2">
    <citation type="journal article" date="2021" name="PeerJ">
        <title>Extensive microbial diversity within the chicken gut microbiome revealed by metagenomics and culture.</title>
        <authorList>
            <person name="Gilroy R."/>
            <person name="Ravi A."/>
            <person name="Getino M."/>
            <person name="Pursley I."/>
            <person name="Horton D.L."/>
            <person name="Alikhan N.F."/>
            <person name="Baker D."/>
            <person name="Gharbi K."/>
            <person name="Hall N."/>
            <person name="Watson M."/>
            <person name="Adriaenssens E.M."/>
            <person name="Foster-Nyarko E."/>
            <person name="Jarju S."/>
            <person name="Secka A."/>
            <person name="Antonio M."/>
            <person name="Oren A."/>
            <person name="Chaudhuri R.R."/>
            <person name="La Ragione R."/>
            <person name="Hildebrand F."/>
            <person name="Pallen M.J."/>
        </authorList>
    </citation>
    <scope>NUCLEOTIDE SEQUENCE</scope>
    <source>
        <strain evidence="3">ChiGjej1B1-1684</strain>
    </source>
</reference>
<feature type="domain" description="RCK N-terminal" evidence="1">
    <location>
        <begin position="1"/>
        <end position="117"/>
    </location>
</feature>
<evidence type="ECO:0000259" key="2">
    <source>
        <dbReference type="PROSITE" id="PS51202"/>
    </source>
</evidence>
<dbReference type="PROSITE" id="PS51202">
    <property type="entry name" value="RCK_C"/>
    <property type="match status" value="1"/>
</dbReference>
<dbReference type="Gene3D" id="3.30.70.1450">
    <property type="entry name" value="Regulator of K+ conductance, C-terminal domain"/>
    <property type="match status" value="1"/>
</dbReference>
<dbReference type="Gene3D" id="3.40.50.720">
    <property type="entry name" value="NAD(P)-binding Rossmann-like Domain"/>
    <property type="match status" value="1"/>
</dbReference>
<dbReference type="PROSITE" id="PS51201">
    <property type="entry name" value="RCK_N"/>
    <property type="match status" value="1"/>
</dbReference>
<dbReference type="SUPFAM" id="SSF116726">
    <property type="entry name" value="TrkA C-terminal domain-like"/>
    <property type="match status" value="1"/>
</dbReference>
<dbReference type="AlphaFoldDB" id="A0A9D1LYD3"/>
<dbReference type="Pfam" id="PF02254">
    <property type="entry name" value="TrkA_N"/>
    <property type="match status" value="1"/>
</dbReference>
<dbReference type="PANTHER" id="PTHR43833:SF7">
    <property type="entry name" value="KTR SYSTEM POTASSIUM UPTAKE PROTEIN C"/>
    <property type="match status" value="1"/>
</dbReference>
<dbReference type="InterPro" id="IPR050721">
    <property type="entry name" value="Trk_Ktr_HKT_K-transport"/>
</dbReference>
<evidence type="ECO:0000259" key="1">
    <source>
        <dbReference type="PROSITE" id="PS51201"/>
    </source>
</evidence>
<dbReference type="Proteomes" id="UP000824118">
    <property type="component" value="Unassembled WGS sequence"/>
</dbReference>
<gene>
    <name evidence="3" type="ORF">IAD22_04545</name>
</gene>
<protein>
    <submittedName>
        <fullName evidence="3">TrkA family potassium uptake protein</fullName>
    </submittedName>
</protein>
<reference evidence="3" key="1">
    <citation type="submission" date="2020-10" db="EMBL/GenBank/DDBJ databases">
        <authorList>
            <person name="Gilroy R."/>
        </authorList>
    </citation>
    <scope>NUCLEOTIDE SEQUENCE</scope>
    <source>
        <strain evidence="3">ChiGjej1B1-1684</strain>
    </source>
</reference>
<proteinExistence type="predicted"/>
<name>A0A9D1LYD3_9FIRM</name>
<evidence type="ECO:0000313" key="4">
    <source>
        <dbReference type="Proteomes" id="UP000824118"/>
    </source>
</evidence>
<dbReference type="InterPro" id="IPR006037">
    <property type="entry name" value="RCK_C"/>
</dbReference>
<accession>A0A9D1LYD3</accession>